<dbReference type="STRING" id="1038014.SAMN04487910_1054"/>
<keyword evidence="1" id="KW-0812">Transmembrane</keyword>
<dbReference type="InterPro" id="IPR046166">
    <property type="entry name" value="DUF6168"/>
</dbReference>
<keyword evidence="1" id="KW-0472">Membrane</keyword>
<name>A0A1H7JP87_AQUAM</name>
<feature type="transmembrane region" description="Helical" evidence="1">
    <location>
        <begin position="37"/>
        <end position="60"/>
    </location>
</feature>
<feature type="transmembrane region" description="Helical" evidence="1">
    <location>
        <begin position="98"/>
        <end position="117"/>
    </location>
</feature>
<dbReference type="EMBL" id="FOAB01000002">
    <property type="protein sequence ID" value="SEK76244.1"/>
    <property type="molecule type" value="Genomic_DNA"/>
</dbReference>
<protein>
    <recommendedName>
        <fullName evidence="4">ATP synthase protein I</fullName>
    </recommendedName>
</protein>
<evidence type="ECO:0000313" key="3">
    <source>
        <dbReference type="Proteomes" id="UP000198521"/>
    </source>
</evidence>
<evidence type="ECO:0000256" key="1">
    <source>
        <dbReference type="SAM" id="Phobius"/>
    </source>
</evidence>
<dbReference type="RefSeq" id="WP_091406390.1">
    <property type="nucleotide sequence ID" value="NZ_FOAB01000002.1"/>
</dbReference>
<evidence type="ECO:0000313" key="2">
    <source>
        <dbReference type="EMBL" id="SEK76244.1"/>
    </source>
</evidence>
<accession>A0A1H7JP87</accession>
<gene>
    <name evidence="2" type="ORF">SAMN04487910_1054</name>
</gene>
<organism evidence="2 3">
    <name type="scientific">Aquimarina amphilecti</name>
    <dbReference type="NCBI Taxonomy" id="1038014"/>
    <lineage>
        <taxon>Bacteria</taxon>
        <taxon>Pseudomonadati</taxon>
        <taxon>Bacteroidota</taxon>
        <taxon>Flavobacteriia</taxon>
        <taxon>Flavobacteriales</taxon>
        <taxon>Flavobacteriaceae</taxon>
        <taxon>Aquimarina</taxon>
    </lineage>
</organism>
<reference evidence="2 3" key="1">
    <citation type="submission" date="2016-10" db="EMBL/GenBank/DDBJ databases">
        <authorList>
            <person name="de Groot N.N."/>
        </authorList>
    </citation>
    <scope>NUCLEOTIDE SEQUENCE [LARGE SCALE GENOMIC DNA]</scope>
    <source>
        <strain evidence="2 3">DSM 25232</strain>
    </source>
</reference>
<keyword evidence="3" id="KW-1185">Reference proteome</keyword>
<feature type="transmembrane region" description="Helical" evidence="1">
    <location>
        <begin position="67"/>
        <end position="86"/>
    </location>
</feature>
<dbReference type="Pfam" id="PF19665">
    <property type="entry name" value="DUF6168"/>
    <property type="match status" value="1"/>
</dbReference>
<dbReference type="Proteomes" id="UP000198521">
    <property type="component" value="Unassembled WGS sequence"/>
</dbReference>
<dbReference type="AlphaFoldDB" id="A0A1H7JP87"/>
<proteinExistence type="predicted"/>
<evidence type="ECO:0008006" key="4">
    <source>
        <dbReference type="Google" id="ProtNLM"/>
    </source>
</evidence>
<keyword evidence="1" id="KW-1133">Transmembrane helix</keyword>
<dbReference type="OrthoDB" id="1451982at2"/>
<sequence length="125" mass="14249">MIKNLLSFLSIFLLVLLVVYGIHTWVVSFFSIKNNPAIINLSYVFNAVYTVLLITVILILRKKFKDQIGFIFLAGSFVKLGVFVAITKLNGIVMDKTVFLDFFTPYVISLILEVYYVSKILNSNK</sequence>